<feature type="coiled-coil region" evidence="1">
    <location>
        <begin position="57"/>
        <end position="149"/>
    </location>
</feature>
<dbReference type="Proteomes" id="UP000198412">
    <property type="component" value="Unassembled WGS sequence"/>
</dbReference>
<dbReference type="InterPro" id="IPR003743">
    <property type="entry name" value="Zf-RING_7"/>
</dbReference>
<evidence type="ECO:0000313" key="3">
    <source>
        <dbReference type="EMBL" id="SNR62145.1"/>
    </source>
</evidence>
<dbReference type="Pfam" id="PF02591">
    <property type="entry name" value="Zn_ribbon_9"/>
    <property type="match status" value="1"/>
</dbReference>
<organism evidence="3 4">
    <name type="scientific">Lutibacter flavus</name>
    <dbReference type="NCBI Taxonomy" id="691689"/>
    <lineage>
        <taxon>Bacteria</taxon>
        <taxon>Pseudomonadati</taxon>
        <taxon>Bacteroidota</taxon>
        <taxon>Flavobacteriia</taxon>
        <taxon>Flavobacteriales</taxon>
        <taxon>Flavobacteriaceae</taxon>
        <taxon>Lutibacter</taxon>
    </lineage>
</organism>
<reference evidence="4" key="1">
    <citation type="submission" date="2017-06" db="EMBL/GenBank/DDBJ databases">
        <authorList>
            <person name="Varghese N."/>
            <person name="Submissions S."/>
        </authorList>
    </citation>
    <scope>NUCLEOTIDE SEQUENCE [LARGE SCALE GENOMIC DNA]</scope>
    <source>
        <strain evidence="4">DSM 27993</strain>
    </source>
</reference>
<proteinExistence type="predicted"/>
<feature type="domain" description="C4-type zinc ribbon" evidence="2">
    <location>
        <begin position="225"/>
        <end position="256"/>
    </location>
</feature>
<evidence type="ECO:0000256" key="1">
    <source>
        <dbReference type="SAM" id="Coils"/>
    </source>
</evidence>
<dbReference type="AlphaFoldDB" id="A0A238XT47"/>
<accession>A0A238XT47</accession>
<evidence type="ECO:0000259" key="2">
    <source>
        <dbReference type="Pfam" id="PF02591"/>
    </source>
</evidence>
<keyword evidence="4" id="KW-1185">Reference proteome</keyword>
<name>A0A238XT47_9FLAO</name>
<evidence type="ECO:0000313" key="4">
    <source>
        <dbReference type="Proteomes" id="UP000198412"/>
    </source>
</evidence>
<sequence length="274" mass="31683">MQSFYHKKTQIQFITYNMAKKKEVTVEEKLRALYDLQLIDSRVDEIKNVRGELPLEIEDLEDEIVGLNKRLANFDNEVATLKSEISAKKLVIEEAKNLVKKYAEQQKKVRNNREFNSITKETEYQELEIELAEKRIKEFKAKIEQKNEVILGTKETIAKQEELLKHKSAELNDIMGDTIKEEELLLKKSKEYGELIDDHLLKAYNRIRSTVKNGLAVVSIERGASGGSFFTIPPQRQVEIASRKKIITDEYSGRILVDGALAEEEKEKIDKLLK</sequence>
<gene>
    <name evidence="3" type="ORF">SAMN04488111_2104</name>
</gene>
<protein>
    <recommendedName>
        <fullName evidence="2">C4-type zinc ribbon domain-containing protein</fullName>
    </recommendedName>
</protein>
<dbReference type="EMBL" id="FZNX01000003">
    <property type="protein sequence ID" value="SNR62145.1"/>
    <property type="molecule type" value="Genomic_DNA"/>
</dbReference>
<keyword evidence="1" id="KW-0175">Coiled coil</keyword>
<dbReference type="Gene3D" id="1.10.287.1490">
    <property type="match status" value="1"/>
</dbReference>